<evidence type="ECO:0000256" key="1">
    <source>
        <dbReference type="ARBA" id="ARBA00004651"/>
    </source>
</evidence>
<dbReference type="InterPro" id="IPR052017">
    <property type="entry name" value="TSUP"/>
</dbReference>
<keyword evidence="10" id="KW-1185">Reference proteome</keyword>
<evidence type="ECO:0000313" key="10">
    <source>
        <dbReference type="Proteomes" id="UP000661077"/>
    </source>
</evidence>
<reference evidence="9 10" key="1">
    <citation type="journal article" date="2021" name="Int. J. Syst. Evol. Microbiol.">
        <title>Steroidobacter gossypii sp. nov., isolated from soil of cotton cropping field.</title>
        <authorList>
            <person name="Huang R."/>
            <person name="Yang S."/>
            <person name="Zhen C."/>
            <person name="Liu W."/>
        </authorList>
    </citation>
    <scope>NUCLEOTIDE SEQUENCE [LARGE SCALE GENOMIC DNA]</scope>
    <source>
        <strain evidence="9 10">S1-65</strain>
    </source>
</reference>
<accession>A0ABS1WTU9</accession>
<keyword evidence="5 8" id="KW-0812">Transmembrane</keyword>
<dbReference type="Proteomes" id="UP000661077">
    <property type="component" value="Unassembled WGS sequence"/>
</dbReference>
<dbReference type="PANTHER" id="PTHR30269">
    <property type="entry name" value="TRANSMEMBRANE PROTEIN YFCA"/>
    <property type="match status" value="1"/>
</dbReference>
<comment type="similarity">
    <text evidence="2 8">Belongs to the 4-toluene sulfonate uptake permease (TSUP) (TC 2.A.102) family.</text>
</comment>
<protein>
    <recommendedName>
        <fullName evidence="8">Probable membrane transporter protein</fullName>
    </recommendedName>
</protein>
<sequence length="255" mass="26012">MTSFDLLIAALAAVGAGAINALAGGGTLISFPVLVALGVPPVAANITNAVALCPGYFGATIAQLPNLKGQRRQLLLLVPVAVLGGLAGGMILVHTGERTFTALVPWMILAAALLLAIQEPVKKFVVKRLSNPEHKHHTMALSALPIAAAAIYGGFFSAGMSVLLLAVLGLTLDDSLTRLNALKQVLAFSVNIAAAVFFLFSDQVVWIAAAVMAVGALIGGALGGKLAGKLPPAVLRWVVVVAGVAIAIAYWVKSA</sequence>
<dbReference type="Pfam" id="PF01925">
    <property type="entry name" value="TauE"/>
    <property type="match status" value="1"/>
</dbReference>
<evidence type="ECO:0000256" key="7">
    <source>
        <dbReference type="ARBA" id="ARBA00023136"/>
    </source>
</evidence>
<comment type="subcellular location">
    <subcellularLocation>
        <location evidence="1 8">Cell membrane</location>
        <topology evidence="1 8">Multi-pass membrane protein</topology>
    </subcellularLocation>
</comment>
<evidence type="ECO:0000313" key="9">
    <source>
        <dbReference type="EMBL" id="MBM0104403.1"/>
    </source>
</evidence>
<evidence type="ECO:0000256" key="2">
    <source>
        <dbReference type="ARBA" id="ARBA00009142"/>
    </source>
</evidence>
<keyword evidence="4 8" id="KW-1003">Cell membrane</keyword>
<keyword evidence="6 8" id="KW-1133">Transmembrane helix</keyword>
<feature type="transmembrane region" description="Helical" evidence="8">
    <location>
        <begin position="181"/>
        <end position="200"/>
    </location>
</feature>
<feature type="transmembrane region" description="Helical" evidence="8">
    <location>
        <begin position="99"/>
        <end position="117"/>
    </location>
</feature>
<evidence type="ECO:0000256" key="4">
    <source>
        <dbReference type="ARBA" id="ARBA00022475"/>
    </source>
</evidence>
<evidence type="ECO:0000256" key="6">
    <source>
        <dbReference type="ARBA" id="ARBA00022989"/>
    </source>
</evidence>
<feature type="transmembrane region" description="Helical" evidence="8">
    <location>
        <begin position="74"/>
        <end position="93"/>
    </location>
</feature>
<gene>
    <name evidence="9" type="ORF">JM946_06580</name>
</gene>
<keyword evidence="3" id="KW-0813">Transport</keyword>
<name>A0ABS1WTU9_9GAMM</name>
<proteinExistence type="inferred from homology"/>
<dbReference type="PANTHER" id="PTHR30269:SF0">
    <property type="entry name" value="MEMBRANE TRANSPORTER PROTEIN YFCA-RELATED"/>
    <property type="match status" value="1"/>
</dbReference>
<feature type="transmembrane region" description="Helical" evidence="8">
    <location>
        <begin position="31"/>
        <end position="53"/>
    </location>
</feature>
<feature type="transmembrane region" description="Helical" evidence="8">
    <location>
        <begin position="138"/>
        <end position="169"/>
    </location>
</feature>
<evidence type="ECO:0000256" key="5">
    <source>
        <dbReference type="ARBA" id="ARBA00022692"/>
    </source>
</evidence>
<dbReference type="InterPro" id="IPR002781">
    <property type="entry name" value="TM_pro_TauE-like"/>
</dbReference>
<organism evidence="9 10">
    <name type="scientific">Steroidobacter gossypii</name>
    <dbReference type="NCBI Taxonomy" id="2805490"/>
    <lineage>
        <taxon>Bacteria</taxon>
        <taxon>Pseudomonadati</taxon>
        <taxon>Pseudomonadota</taxon>
        <taxon>Gammaproteobacteria</taxon>
        <taxon>Steroidobacterales</taxon>
        <taxon>Steroidobacteraceae</taxon>
        <taxon>Steroidobacter</taxon>
    </lineage>
</organism>
<evidence type="ECO:0000256" key="3">
    <source>
        <dbReference type="ARBA" id="ARBA00022448"/>
    </source>
</evidence>
<feature type="transmembrane region" description="Helical" evidence="8">
    <location>
        <begin position="205"/>
        <end position="222"/>
    </location>
</feature>
<comment type="caution">
    <text evidence="9">The sequence shown here is derived from an EMBL/GenBank/DDBJ whole genome shotgun (WGS) entry which is preliminary data.</text>
</comment>
<evidence type="ECO:0000256" key="8">
    <source>
        <dbReference type="RuleBase" id="RU363041"/>
    </source>
</evidence>
<feature type="transmembrane region" description="Helical" evidence="8">
    <location>
        <begin position="234"/>
        <end position="252"/>
    </location>
</feature>
<dbReference type="EMBL" id="JAEVLS010000001">
    <property type="protein sequence ID" value="MBM0104403.1"/>
    <property type="molecule type" value="Genomic_DNA"/>
</dbReference>
<keyword evidence="7 8" id="KW-0472">Membrane</keyword>
<dbReference type="RefSeq" id="WP_203166353.1">
    <property type="nucleotide sequence ID" value="NZ_JAEVLS010000001.1"/>
</dbReference>